<comment type="caution">
    <text evidence="1">The sequence shown here is derived from an EMBL/GenBank/DDBJ whole genome shotgun (WGS) entry which is preliminary data.</text>
</comment>
<gene>
    <name evidence="1" type="ORF">CLHUN_17880</name>
</gene>
<dbReference type="OrthoDB" id="2351326at2"/>
<protein>
    <recommendedName>
        <fullName evidence="3">Peptidase C39-like domain-containing protein</fullName>
    </recommendedName>
</protein>
<reference evidence="1 2" key="1">
    <citation type="submission" date="2017-03" db="EMBL/GenBank/DDBJ databases">
        <title>Genome sequence of Clostridium hungatei DSM 14427.</title>
        <authorList>
            <person name="Poehlein A."/>
            <person name="Daniel R."/>
        </authorList>
    </citation>
    <scope>NUCLEOTIDE SEQUENCE [LARGE SCALE GENOMIC DNA]</scope>
    <source>
        <strain evidence="1 2">DSM 14427</strain>
    </source>
</reference>
<dbReference type="EMBL" id="MZGX01000010">
    <property type="protein sequence ID" value="OPX44234.1"/>
    <property type="molecule type" value="Genomic_DNA"/>
</dbReference>
<proteinExistence type="predicted"/>
<dbReference type="Proteomes" id="UP000191554">
    <property type="component" value="Unassembled WGS sequence"/>
</dbReference>
<keyword evidence="2" id="KW-1185">Reference proteome</keyword>
<evidence type="ECO:0000313" key="2">
    <source>
        <dbReference type="Proteomes" id="UP000191554"/>
    </source>
</evidence>
<dbReference type="AlphaFoldDB" id="A0A1V4SK91"/>
<sequence length="225" mass="25413">MRNTDTVKQNGQNKNFNGYGGIEDLEKYIAFKYGTGWELKKSKFIHGVPNFKQSSLGPDDNNCTLAAITRIMKYYSEQGLEKIPDDVSVIYGIVREIGVRHGYDPNKSGLLRDLFVYTPFEIKTMVRDTWNSFGYTKSSSQNVYLNKIKTIIANVDDMNPVLLNIAGGDYKGHTVSVVGYRIFGSNREASADKVFVMVIDGWSETKRFIDWGEFGNTLSNVTKII</sequence>
<organism evidence="1 2">
    <name type="scientific">Ruminiclostridium hungatei</name>
    <name type="common">Clostridium hungatei</name>
    <dbReference type="NCBI Taxonomy" id="48256"/>
    <lineage>
        <taxon>Bacteria</taxon>
        <taxon>Bacillati</taxon>
        <taxon>Bacillota</taxon>
        <taxon>Clostridia</taxon>
        <taxon>Eubacteriales</taxon>
        <taxon>Oscillospiraceae</taxon>
        <taxon>Ruminiclostridium</taxon>
    </lineage>
</organism>
<accession>A0A1V4SK91</accession>
<dbReference type="RefSeq" id="WP_080064235.1">
    <property type="nucleotide sequence ID" value="NZ_MZGX01000010.1"/>
</dbReference>
<name>A0A1V4SK91_RUMHU</name>
<evidence type="ECO:0000313" key="1">
    <source>
        <dbReference type="EMBL" id="OPX44234.1"/>
    </source>
</evidence>
<evidence type="ECO:0008006" key="3">
    <source>
        <dbReference type="Google" id="ProtNLM"/>
    </source>
</evidence>